<sequence>MPDSPLADPLSELLRAMRLTGGVFLEAAFSSPWCVLSQVEPGDCVGFQPVPRHFIAYHFVCEGELVLKVEGEAPIVARGGDLLILPRNDGHRIGSDLHTAPINAADLMQPGDGHRLARLVHGEGDRDTRFFCGFLGHNQPDDPLLHALPRVMRLSVADAAASQWIESSLRFASRGFTPDCGGGMSPAMLGKMAELLFVEAVRQYLQDPQAPATGWVAGLRDPMVSRALALMHGQCARAWTTEALAREVGLSRSAFADRFSHLLGAPPMRYLARWRMQHAARRLLESTDPIARIAGEAGYESEPAFHRAFKREHQMTPASWRKAHATHQPL</sequence>
<dbReference type="EMBL" id="JAVDWU010000001">
    <property type="protein sequence ID" value="MDR7148103.1"/>
    <property type="molecule type" value="Genomic_DNA"/>
</dbReference>
<organism evidence="5 6">
    <name type="scientific">Hydrogenophaga palleronii</name>
    <dbReference type="NCBI Taxonomy" id="65655"/>
    <lineage>
        <taxon>Bacteria</taxon>
        <taxon>Pseudomonadati</taxon>
        <taxon>Pseudomonadota</taxon>
        <taxon>Betaproteobacteria</taxon>
        <taxon>Burkholderiales</taxon>
        <taxon>Comamonadaceae</taxon>
        <taxon>Hydrogenophaga</taxon>
    </lineage>
</organism>
<dbReference type="InterPro" id="IPR018060">
    <property type="entry name" value="HTH_AraC"/>
</dbReference>
<feature type="domain" description="HTH araC/xylS-type" evidence="4">
    <location>
        <begin position="225"/>
        <end position="323"/>
    </location>
</feature>
<keyword evidence="3" id="KW-0804">Transcription</keyword>
<dbReference type="Proteomes" id="UP001265700">
    <property type="component" value="Unassembled WGS sequence"/>
</dbReference>
<evidence type="ECO:0000256" key="1">
    <source>
        <dbReference type="ARBA" id="ARBA00023015"/>
    </source>
</evidence>
<protein>
    <submittedName>
        <fullName evidence="5">AraC-like DNA-binding protein</fullName>
    </submittedName>
</protein>
<reference evidence="5 6" key="1">
    <citation type="submission" date="2023-07" db="EMBL/GenBank/DDBJ databases">
        <title>Sorghum-associated microbial communities from plants grown in Nebraska, USA.</title>
        <authorList>
            <person name="Schachtman D."/>
        </authorList>
    </citation>
    <scope>NUCLEOTIDE SEQUENCE [LARGE SCALE GENOMIC DNA]</scope>
    <source>
        <strain evidence="5 6">4249</strain>
    </source>
</reference>
<name>A0ABU1WFY5_9BURK</name>
<evidence type="ECO:0000256" key="2">
    <source>
        <dbReference type="ARBA" id="ARBA00023125"/>
    </source>
</evidence>
<dbReference type="Pfam" id="PF12833">
    <property type="entry name" value="HTH_18"/>
    <property type="match status" value="1"/>
</dbReference>
<dbReference type="PANTHER" id="PTHR46796">
    <property type="entry name" value="HTH-TYPE TRANSCRIPTIONAL ACTIVATOR RHAS-RELATED"/>
    <property type="match status" value="1"/>
</dbReference>
<dbReference type="InterPro" id="IPR050204">
    <property type="entry name" value="AraC_XylS_family_regulators"/>
</dbReference>
<accession>A0ABU1WFY5</accession>
<dbReference type="RefSeq" id="WP_310310300.1">
    <property type="nucleotide sequence ID" value="NZ_JAVDWU010000001.1"/>
</dbReference>
<evidence type="ECO:0000313" key="6">
    <source>
        <dbReference type="Proteomes" id="UP001265700"/>
    </source>
</evidence>
<dbReference type="SUPFAM" id="SSF51182">
    <property type="entry name" value="RmlC-like cupins"/>
    <property type="match status" value="1"/>
</dbReference>
<dbReference type="PANTHER" id="PTHR46796:SF7">
    <property type="entry name" value="ARAC FAMILY TRANSCRIPTIONAL REGULATOR"/>
    <property type="match status" value="1"/>
</dbReference>
<gene>
    <name evidence="5" type="ORF">J2W49_000031</name>
</gene>
<dbReference type="Gene3D" id="1.10.10.60">
    <property type="entry name" value="Homeodomain-like"/>
    <property type="match status" value="2"/>
</dbReference>
<keyword evidence="1" id="KW-0805">Transcription regulation</keyword>
<keyword evidence="6" id="KW-1185">Reference proteome</keyword>
<evidence type="ECO:0000313" key="5">
    <source>
        <dbReference type="EMBL" id="MDR7148103.1"/>
    </source>
</evidence>
<dbReference type="SUPFAM" id="SSF46689">
    <property type="entry name" value="Homeodomain-like"/>
    <property type="match status" value="2"/>
</dbReference>
<dbReference type="PROSITE" id="PS01124">
    <property type="entry name" value="HTH_ARAC_FAMILY_2"/>
    <property type="match status" value="1"/>
</dbReference>
<dbReference type="InterPro" id="IPR009057">
    <property type="entry name" value="Homeodomain-like_sf"/>
</dbReference>
<keyword evidence="2" id="KW-0238">DNA-binding</keyword>
<comment type="caution">
    <text evidence="5">The sequence shown here is derived from an EMBL/GenBank/DDBJ whole genome shotgun (WGS) entry which is preliminary data.</text>
</comment>
<dbReference type="Pfam" id="PF12852">
    <property type="entry name" value="Cupin_6"/>
    <property type="match status" value="1"/>
</dbReference>
<proteinExistence type="predicted"/>
<dbReference type="SMART" id="SM00342">
    <property type="entry name" value="HTH_ARAC"/>
    <property type="match status" value="1"/>
</dbReference>
<evidence type="ECO:0000259" key="4">
    <source>
        <dbReference type="PROSITE" id="PS01124"/>
    </source>
</evidence>
<dbReference type="InterPro" id="IPR032783">
    <property type="entry name" value="AraC_lig"/>
</dbReference>
<evidence type="ECO:0000256" key="3">
    <source>
        <dbReference type="ARBA" id="ARBA00023163"/>
    </source>
</evidence>
<dbReference type="InterPro" id="IPR011051">
    <property type="entry name" value="RmlC_Cupin_sf"/>
</dbReference>